<evidence type="ECO:0000313" key="3">
    <source>
        <dbReference type="EMBL" id="KAL0631593.1"/>
    </source>
</evidence>
<dbReference type="EMBL" id="JBBBZM010000231">
    <property type="protein sequence ID" value="KAL0631593.1"/>
    <property type="molecule type" value="Genomic_DNA"/>
</dbReference>
<sequence length="246" mass="26520">MRSPGLPTISAGITVLISAVVCYADPLPVNFGVVVFPAFQALDVFGPLDVLNMLSTQFKTNLFIIADTMDPVSTKSRAAAMNSTGSDFGQSIVPTHTFQNAPPLDVLIVPGGQGTRAPDLATTRAFIKDTFPSLQYLLTICTGSALVASTGVLDGRNATSNKASWVWATSQGPEVNWIPKARWTQDGNIWTSSGVAAGMDATYAFVEAIYGLAAADWILSKVEYERHTDPHWDPWGEYYNTTWPIV</sequence>
<keyword evidence="1" id="KW-0732">Signal</keyword>
<dbReference type="SUPFAM" id="SSF52317">
    <property type="entry name" value="Class I glutamine amidotransferase-like"/>
    <property type="match status" value="1"/>
</dbReference>
<dbReference type="Gene3D" id="3.40.50.880">
    <property type="match status" value="1"/>
</dbReference>
<evidence type="ECO:0000256" key="1">
    <source>
        <dbReference type="SAM" id="SignalP"/>
    </source>
</evidence>
<dbReference type="InterPro" id="IPR052158">
    <property type="entry name" value="INH-QAR"/>
</dbReference>
<feature type="signal peptide" evidence="1">
    <location>
        <begin position="1"/>
        <end position="24"/>
    </location>
</feature>
<dbReference type="CDD" id="cd03139">
    <property type="entry name" value="GATase1_PfpI_2"/>
    <property type="match status" value="1"/>
</dbReference>
<gene>
    <name evidence="3" type="ORF">Q9L58_009536</name>
</gene>
<name>A0ABR3G6U8_9PEZI</name>
<dbReference type="PANTHER" id="PTHR43130">
    <property type="entry name" value="ARAC-FAMILY TRANSCRIPTIONAL REGULATOR"/>
    <property type="match status" value="1"/>
</dbReference>
<dbReference type="PANTHER" id="PTHR43130:SF15">
    <property type="entry name" value="THIJ_PFPI FAMILY PROTEIN (AFU_ORTHOLOGUE AFUA_5G14240)"/>
    <property type="match status" value="1"/>
</dbReference>
<dbReference type="Pfam" id="PF01965">
    <property type="entry name" value="DJ-1_PfpI"/>
    <property type="match status" value="1"/>
</dbReference>
<dbReference type="InterPro" id="IPR029062">
    <property type="entry name" value="Class_I_gatase-like"/>
</dbReference>
<keyword evidence="4" id="KW-1185">Reference proteome</keyword>
<evidence type="ECO:0000259" key="2">
    <source>
        <dbReference type="Pfam" id="PF01965"/>
    </source>
</evidence>
<evidence type="ECO:0000313" key="4">
    <source>
        <dbReference type="Proteomes" id="UP001447188"/>
    </source>
</evidence>
<reference evidence="3 4" key="1">
    <citation type="submission" date="2024-02" db="EMBL/GenBank/DDBJ databases">
        <title>Discinaceae phylogenomics.</title>
        <authorList>
            <person name="Dirks A.C."/>
            <person name="James T.Y."/>
        </authorList>
    </citation>
    <scope>NUCLEOTIDE SEQUENCE [LARGE SCALE GENOMIC DNA]</scope>
    <source>
        <strain evidence="3 4">ACD0624</strain>
    </source>
</reference>
<organism evidence="3 4">
    <name type="scientific">Discina gigas</name>
    <dbReference type="NCBI Taxonomy" id="1032678"/>
    <lineage>
        <taxon>Eukaryota</taxon>
        <taxon>Fungi</taxon>
        <taxon>Dikarya</taxon>
        <taxon>Ascomycota</taxon>
        <taxon>Pezizomycotina</taxon>
        <taxon>Pezizomycetes</taxon>
        <taxon>Pezizales</taxon>
        <taxon>Discinaceae</taxon>
        <taxon>Discina</taxon>
    </lineage>
</organism>
<feature type="domain" description="DJ-1/PfpI" evidence="2">
    <location>
        <begin position="33"/>
        <end position="207"/>
    </location>
</feature>
<dbReference type="InterPro" id="IPR002818">
    <property type="entry name" value="DJ-1/PfpI"/>
</dbReference>
<protein>
    <recommendedName>
        <fullName evidence="2">DJ-1/PfpI domain-containing protein</fullName>
    </recommendedName>
</protein>
<comment type="caution">
    <text evidence="3">The sequence shown here is derived from an EMBL/GenBank/DDBJ whole genome shotgun (WGS) entry which is preliminary data.</text>
</comment>
<dbReference type="Proteomes" id="UP001447188">
    <property type="component" value="Unassembled WGS sequence"/>
</dbReference>
<proteinExistence type="predicted"/>
<accession>A0ABR3G6U8</accession>
<feature type="chain" id="PRO_5046420897" description="DJ-1/PfpI domain-containing protein" evidence="1">
    <location>
        <begin position="25"/>
        <end position="246"/>
    </location>
</feature>